<dbReference type="EMBL" id="CP032869">
    <property type="protein sequence ID" value="AYL94294.1"/>
    <property type="molecule type" value="Genomic_DNA"/>
</dbReference>
<evidence type="ECO:0000259" key="1">
    <source>
        <dbReference type="Pfam" id="PF13649"/>
    </source>
</evidence>
<keyword evidence="3" id="KW-1185">Reference proteome</keyword>
<sequence length="268" mass="29341">MKDDVTTFKGSVPQNYEDYLGPFLFEDFAKDLAGRVSGEKVQQVLELASGTGRLTRHLLEQLPASAQITASDLNPDMLEIARSKVSGPNLSLQTADMLNIPFPDESFDLVVCQFGIMLVPGQEKALQEIYRVLKKGGKLVYSVWGDLDQNGIWKIGAETIRSFLGIDPIRQNPGPFSMQHDAEVLDLMKNTGFTNNQVDSVRVTGETGSAALAAKGFIHGLPVFMIIKQRDPALLPQIEAALAEELVRELGDAPLRSPLLTLVFEGTK</sequence>
<name>A0A494VJ59_9SPHI</name>
<dbReference type="OrthoDB" id="9795634at2"/>
<dbReference type="GO" id="GO:0032259">
    <property type="term" value="P:methylation"/>
    <property type="evidence" value="ECO:0007669"/>
    <property type="project" value="UniProtKB-KW"/>
</dbReference>
<protein>
    <submittedName>
        <fullName evidence="2">Methyltransferase domain-containing protein</fullName>
    </submittedName>
</protein>
<dbReference type="KEGG" id="muh:HYN43_002845"/>
<keyword evidence="2" id="KW-0489">Methyltransferase</keyword>
<proteinExistence type="predicted"/>
<dbReference type="InterPro" id="IPR029063">
    <property type="entry name" value="SAM-dependent_MTases_sf"/>
</dbReference>
<dbReference type="RefSeq" id="WP_119408013.1">
    <property type="nucleotide sequence ID" value="NZ_CP032869.1"/>
</dbReference>
<keyword evidence="2" id="KW-0808">Transferase</keyword>
<dbReference type="Proteomes" id="UP000270046">
    <property type="component" value="Chromosome"/>
</dbReference>
<evidence type="ECO:0000313" key="3">
    <source>
        <dbReference type="Proteomes" id="UP000270046"/>
    </source>
</evidence>
<dbReference type="SUPFAM" id="SSF53335">
    <property type="entry name" value="S-adenosyl-L-methionine-dependent methyltransferases"/>
    <property type="match status" value="1"/>
</dbReference>
<dbReference type="CDD" id="cd02440">
    <property type="entry name" value="AdoMet_MTases"/>
    <property type="match status" value="1"/>
</dbReference>
<feature type="domain" description="Methyltransferase" evidence="1">
    <location>
        <begin position="44"/>
        <end position="137"/>
    </location>
</feature>
<evidence type="ECO:0000313" key="2">
    <source>
        <dbReference type="EMBL" id="AYL94294.1"/>
    </source>
</evidence>
<dbReference type="Gene3D" id="3.40.50.150">
    <property type="entry name" value="Vaccinia Virus protein VP39"/>
    <property type="match status" value="1"/>
</dbReference>
<dbReference type="Pfam" id="PF13649">
    <property type="entry name" value="Methyltransf_25"/>
    <property type="match status" value="1"/>
</dbReference>
<dbReference type="InterPro" id="IPR041698">
    <property type="entry name" value="Methyltransf_25"/>
</dbReference>
<organism evidence="2 3">
    <name type="scientific">Mucilaginibacter celer</name>
    <dbReference type="NCBI Taxonomy" id="2305508"/>
    <lineage>
        <taxon>Bacteria</taxon>
        <taxon>Pseudomonadati</taxon>
        <taxon>Bacteroidota</taxon>
        <taxon>Sphingobacteriia</taxon>
        <taxon>Sphingobacteriales</taxon>
        <taxon>Sphingobacteriaceae</taxon>
        <taxon>Mucilaginibacter</taxon>
    </lineage>
</organism>
<dbReference type="PANTHER" id="PTHR43591">
    <property type="entry name" value="METHYLTRANSFERASE"/>
    <property type="match status" value="1"/>
</dbReference>
<dbReference type="GO" id="GO:0008168">
    <property type="term" value="F:methyltransferase activity"/>
    <property type="evidence" value="ECO:0007669"/>
    <property type="project" value="UniProtKB-KW"/>
</dbReference>
<gene>
    <name evidence="2" type="ORF">HYN43_002845</name>
</gene>
<accession>A0A494VJ59</accession>
<dbReference type="AlphaFoldDB" id="A0A494VJ59"/>
<reference evidence="2 3" key="1">
    <citation type="submission" date="2018-10" db="EMBL/GenBank/DDBJ databases">
        <title>Genome sequencing of Mucilaginibacter sp. HYN0043.</title>
        <authorList>
            <person name="Kim M."/>
            <person name="Yi H."/>
        </authorList>
    </citation>
    <scope>NUCLEOTIDE SEQUENCE [LARGE SCALE GENOMIC DNA]</scope>
    <source>
        <strain evidence="2 3">HYN0043</strain>
    </source>
</reference>